<reference evidence="5" key="1">
    <citation type="journal article" date="2014" name="Int. J. Syst. Evol. Microbiol.">
        <title>Complete genome sequence of Corynebacterium casei LMG S-19264T (=DSM 44701T), isolated from a smear-ripened cheese.</title>
        <authorList>
            <consortium name="US DOE Joint Genome Institute (JGI-PGF)"/>
            <person name="Walter F."/>
            <person name="Albersmeier A."/>
            <person name="Kalinowski J."/>
            <person name="Ruckert C."/>
        </authorList>
    </citation>
    <scope>NUCLEOTIDE SEQUENCE</scope>
    <source>
        <strain evidence="5">JCM 19831</strain>
    </source>
</reference>
<evidence type="ECO:0000313" key="6">
    <source>
        <dbReference type="Proteomes" id="UP000642070"/>
    </source>
</evidence>
<dbReference type="InterPro" id="IPR051010">
    <property type="entry name" value="BCAA_transport"/>
</dbReference>
<sequence length="404" mass="41001">MNAMRTRRAAIAAALAVSLLVVAACGDDAGDGSGSGDGPGGGPMKIDALVALSGPLAVIGGAMQQGMDAAVQVVNDNGGVLGQPLKINYIDNAGSADQSAAKLQELLSGGKPHAVIPGVASEIPAGIPILAQAGIFTSQHFTGATFNDPKKYPLEFGNAHTIPDYVGSLVSKAKESGYKSVGILDIDDASGQAFEAVAGPAFKAADIAVTFARVPPDSIDATPQLQQVLAPNPDALIFAGYSPAAGAMAKARAKLAVTLPTIAAQTYSANNLADLAPANTYDGILFQQLATSVKGTPQTESAAFKKFYDAVLAKSGGKLPFPINTYLVAYHDVILAAAAANLAGSLDAKKMAKALEGAKPADMPLYVSPVTFSADNHFPTFAPGDFVFTKYGPVEKGLSVPSAG</sequence>
<dbReference type="InterPro" id="IPR028081">
    <property type="entry name" value="Leu-bd"/>
</dbReference>
<dbReference type="AlphaFoldDB" id="A0A917UBB8"/>
<dbReference type="Gene3D" id="3.40.50.2300">
    <property type="match status" value="2"/>
</dbReference>
<accession>A0A917UBB8</accession>
<evidence type="ECO:0000256" key="2">
    <source>
        <dbReference type="ARBA" id="ARBA00022729"/>
    </source>
</evidence>
<evidence type="ECO:0000259" key="4">
    <source>
        <dbReference type="Pfam" id="PF13458"/>
    </source>
</evidence>
<keyword evidence="2 3" id="KW-0732">Signal</keyword>
<proteinExistence type="inferred from homology"/>
<dbReference type="PANTHER" id="PTHR30483">
    <property type="entry name" value="LEUCINE-SPECIFIC-BINDING PROTEIN"/>
    <property type="match status" value="1"/>
</dbReference>
<evidence type="ECO:0000256" key="3">
    <source>
        <dbReference type="SAM" id="SignalP"/>
    </source>
</evidence>
<dbReference type="EMBL" id="BMPI01000070">
    <property type="protein sequence ID" value="GGM75343.1"/>
    <property type="molecule type" value="Genomic_DNA"/>
</dbReference>
<feature type="chain" id="PRO_5038393456" description="Leucine-binding protein domain-containing protein" evidence="3">
    <location>
        <begin position="24"/>
        <end position="404"/>
    </location>
</feature>
<dbReference type="InterPro" id="IPR028082">
    <property type="entry name" value="Peripla_BP_I"/>
</dbReference>
<dbReference type="PROSITE" id="PS51257">
    <property type="entry name" value="PROKAR_LIPOPROTEIN"/>
    <property type="match status" value="1"/>
</dbReference>
<evidence type="ECO:0000256" key="1">
    <source>
        <dbReference type="ARBA" id="ARBA00010062"/>
    </source>
</evidence>
<feature type="domain" description="Leucine-binding protein" evidence="4">
    <location>
        <begin position="44"/>
        <end position="379"/>
    </location>
</feature>
<protein>
    <recommendedName>
        <fullName evidence="4">Leucine-binding protein domain-containing protein</fullName>
    </recommendedName>
</protein>
<comment type="similarity">
    <text evidence="1">Belongs to the leucine-binding protein family.</text>
</comment>
<feature type="signal peptide" evidence="3">
    <location>
        <begin position="1"/>
        <end position="23"/>
    </location>
</feature>
<reference evidence="5" key="2">
    <citation type="submission" date="2020-09" db="EMBL/GenBank/DDBJ databases">
        <authorList>
            <person name="Sun Q."/>
            <person name="Ohkuma M."/>
        </authorList>
    </citation>
    <scope>NUCLEOTIDE SEQUENCE</scope>
    <source>
        <strain evidence="5">JCM 19831</strain>
    </source>
</reference>
<dbReference type="Proteomes" id="UP000642070">
    <property type="component" value="Unassembled WGS sequence"/>
</dbReference>
<name>A0A917UBB8_9ACTN</name>
<comment type="caution">
    <text evidence="5">The sequence shown here is derived from an EMBL/GenBank/DDBJ whole genome shotgun (WGS) entry which is preliminary data.</text>
</comment>
<gene>
    <name evidence="5" type="ORF">GCM10007977_091160</name>
</gene>
<dbReference type="Pfam" id="PF13458">
    <property type="entry name" value="Peripla_BP_6"/>
    <property type="match status" value="1"/>
</dbReference>
<evidence type="ECO:0000313" key="5">
    <source>
        <dbReference type="EMBL" id="GGM75343.1"/>
    </source>
</evidence>
<organism evidence="5 6">
    <name type="scientific">Dactylosporangium sucinum</name>
    <dbReference type="NCBI Taxonomy" id="1424081"/>
    <lineage>
        <taxon>Bacteria</taxon>
        <taxon>Bacillati</taxon>
        <taxon>Actinomycetota</taxon>
        <taxon>Actinomycetes</taxon>
        <taxon>Micromonosporales</taxon>
        <taxon>Micromonosporaceae</taxon>
        <taxon>Dactylosporangium</taxon>
    </lineage>
</organism>
<dbReference type="SUPFAM" id="SSF53822">
    <property type="entry name" value="Periplasmic binding protein-like I"/>
    <property type="match status" value="1"/>
</dbReference>
<dbReference type="PANTHER" id="PTHR30483:SF6">
    <property type="entry name" value="PERIPLASMIC BINDING PROTEIN OF ABC TRANSPORTER FOR NATURAL AMINO ACIDS"/>
    <property type="match status" value="1"/>
</dbReference>
<keyword evidence="6" id="KW-1185">Reference proteome</keyword>